<evidence type="ECO:0000313" key="2">
    <source>
        <dbReference type="Proteomes" id="UP000179807"/>
    </source>
</evidence>
<dbReference type="AlphaFoldDB" id="A0A1J4JFD0"/>
<sequence>MLGNPRNIPNMSAPIFNVNPTARPAKNHPIPYGPSAICNSRAKHLSAGCMGKRVSSSFRRRSVGKFVNNSNPLKSLNQANYNSLKKHERRLSYSEINNRKFCDYGHTSSDLLNIIKRCMNRSQIKNIYKKEKDSKPTTPEVDRKARDLESICALLSDSNVYASYSQEIKDLLLITIRNNLFRIMDDIPESFYYGDTIPEFYVDSLDQIKFTHQLLKMLIDNENDIQSLIKVCPTNKSVSHL</sequence>
<comment type="caution">
    <text evidence="1">The sequence shown here is derived from an EMBL/GenBank/DDBJ whole genome shotgun (WGS) entry which is preliminary data.</text>
</comment>
<organism evidence="1 2">
    <name type="scientific">Tritrichomonas foetus</name>
    <dbReference type="NCBI Taxonomy" id="1144522"/>
    <lineage>
        <taxon>Eukaryota</taxon>
        <taxon>Metamonada</taxon>
        <taxon>Parabasalia</taxon>
        <taxon>Tritrichomonadida</taxon>
        <taxon>Tritrichomonadidae</taxon>
        <taxon>Tritrichomonas</taxon>
    </lineage>
</organism>
<dbReference type="VEuPathDB" id="TrichDB:TRFO_35750"/>
<dbReference type="Proteomes" id="UP000179807">
    <property type="component" value="Unassembled WGS sequence"/>
</dbReference>
<reference evidence="1" key="1">
    <citation type="submission" date="2016-10" db="EMBL/GenBank/DDBJ databases">
        <authorList>
            <person name="Benchimol M."/>
            <person name="Almeida L.G."/>
            <person name="Vasconcelos A.T."/>
            <person name="Perreira-Neves A."/>
            <person name="Rosa I.A."/>
            <person name="Tasca T."/>
            <person name="Bogo M.R."/>
            <person name="de Souza W."/>
        </authorList>
    </citation>
    <scope>NUCLEOTIDE SEQUENCE [LARGE SCALE GENOMIC DNA]</scope>
    <source>
        <strain evidence="1">K</strain>
    </source>
</reference>
<protein>
    <submittedName>
        <fullName evidence="1">Uncharacterized protein</fullName>
    </submittedName>
</protein>
<dbReference type="GeneID" id="94845139"/>
<name>A0A1J4JFD0_9EUKA</name>
<keyword evidence="2" id="KW-1185">Reference proteome</keyword>
<accession>A0A1J4JFD0</accession>
<dbReference type="EMBL" id="MLAK01001085">
    <property type="protein sequence ID" value="OHS97918.1"/>
    <property type="molecule type" value="Genomic_DNA"/>
</dbReference>
<dbReference type="RefSeq" id="XP_068351055.1">
    <property type="nucleotide sequence ID" value="XM_068510435.1"/>
</dbReference>
<proteinExistence type="predicted"/>
<evidence type="ECO:0000313" key="1">
    <source>
        <dbReference type="EMBL" id="OHS97918.1"/>
    </source>
</evidence>
<gene>
    <name evidence="1" type="ORF">TRFO_35750</name>
</gene>